<sequence length="48" mass="5799">MKFYYVYILLCSEGLTHTGFTNNLSRRYSEHQLERDKSCFTFNEDLLN</sequence>
<evidence type="ECO:0000313" key="1">
    <source>
        <dbReference type="EMBL" id="MFH6604997.1"/>
    </source>
</evidence>
<reference evidence="1" key="1">
    <citation type="submission" date="2024-09" db="EMBL/GenBank/DDBJ databases">
        <authorList>
            <person name="Liu J."/>
        </authorList>
    </citation>
    <scope>NUCLEOTIDE SEQUENCE</scope>
    <source>
        <strain evidence="1">NBU2967</strain>
    </source>
</reference>
<gene>
    <name evidence="1" type="ORF">ACEZ3G_16040</name>
</gene>
<protein>
    <submittedName>
        <fullName evidence="1">GIY-YIG nuclease family protein</fullName>
    </submittedName>
</protein>
<organism evidence="1 2">
    <name type="scientific">Meishania litoralis</name>
    <dbReference type="NCBI Taxonomy" id="3434685"/>
    <lineage>
        <taxon>Bacteria</taxon>
        <taxon>Pseudomonadati</taxon>
        <taxon>Bacteroidota</taxon>
        <taxon>Flavobacteriia</taxon>
        <taxon>Flavobacteriales</taxon>
        <taxon>Flavobacteriaceae</taxon>
        <taxon>Meishania</taxon>
    </lineage>
</organism>
<name>A0ACC7LSL0_9FLAO</name>
<comment type="caution">
    <text evidence="1">The sequence shown here is derived from an EMBL/GenBank/DDBJ whole genome shotgun (WGS) entry which is preliminary data.</text>
</comment>
<dbReference type="Proteomes" id="UP001595191">
    <property type="component" value="Unassembled WGS sequence"/>
</dbReference>
<keyword evidence="2" id="KW-1185">Reference proteome</keyword>
<proteinExistence type="predicted"/>
<dbReference type="EMBL" id="JBHFPV010000006">
    <property type="protein sequence ID" value="MFH6604997.1"/>
    <property type="molecule type" value="Genomic_DNA"/>
</dbReference>
<evidence type="ECO:0000313" key="2">
    <source>
        <dbReference type="Proteomes" id="UP001595191"/>
    </source>
</evidence>
<accession>A0ACC7LSL0</accession>